<dbReference type="Proteomes" id="UP000272528">
    <property type="component" value="Chromosome"/>
</dbReference>
<dbReference type="EMBL" id="CP034437">
    <property type="protein sequence ID" value="AZN43004.1"/>
    <property type="molecule type" value="Genomic_DNA"/>
</dbReference>
<protein>
    <submittedName>
        <fullName evidence="3">Uncharacterized protein</fullName>
    </submittedName>
</protein>
<evidence type="ECO:0000313" key="3">
    <source>
        <dbReference type="EMBL" id="AZN43004.1"/>
    </source>
</evidence>
<feature type="compositionally biased region" description="Basic and acidic residues" evidence="1">
    <location>
        <begin position="412"/>
        <end position="429"/>
    </location>
</feature>
<keyword evidence="2" id="KW-0812">Transmembrane</keyword>
<reference evidence="4" key="1">
    <citation type="submission" date="2018-12" db="EMBL/GenBank/DDBJ databases">
        <title>Genome sequence of Peanibacillus sp.</title>
        <authorList>
            <person name="Subramani G."/>
            <person name="Srinivasan S."/>
            <person name="Kim M.K."/>
        </authorList>
    </citation>
    <scope>NUCLEOTIDE SEQUENCE [LARGE SCALE GENOMIC DNA]</scope>
    <source>
        <strain evidence="4">18JY67-1</strain>
    </source>
</reference>
<feature type="region of interest" description="Disordered" evidence="1">
    <location>
        <begin position="412"/>
        <end position="435"/>
    </location>
</feature>
<dbReference type="KEGG" id="palb:EJC50_27385"/>
<evidence type="ECO:0000313" key="4">
    <source>
        <dbReference type="Proteomes" id="UP000272528"/>
    </source>
</evidence>
<evidence type="ECO:0000256" key="1">
    <source>
        <dbReference type="SAM" id="MobiDB-lite"/>
    </source>
</evidence>
<gene>
    <name evidence="3" type="ORF">EJC50_27385</name>
</gene>
<keyword evidence="2" id="KW-0472">Membrane</keyword>
<evidence type="ECO:0000256" key="2">
    <source>
        <dbReference type="SAM" id="Phobius"/>
    </source>
</evidence>
<dbReference type="AlphaFoldDB" id="A0A3Q8X9E5"/>
<accession>A0A3Q8X9E5</accession>
<feature type="transmembrane region" description="Helical" evidence="2">
    <location>
        <begin position="21"/>
        <end position="41"/>
    </location>
</feature>
<dbReference type="OrthoDB" id="2385264at2"/>
<proteinExistence type="predicted"/>
<keyword evidence="4" id="KW-1185">Reference proteome</keyword>
<name>A0A3Q8X9E5_9BACL</name>
<sequence length="728" mass="79700">MRWNGDSVARVWRREEGSVSLYLIVSTAAMLLLTSLLIDFARIAAFERQTELAAQSGIRSALSAYDDGLYERYALFGTGGSDRGELFEHAAQHNWTGETAGSFRLLNMKTEASHVDSYEVLGSHEVFKRQVLEEMKYKAPIDFTLEIASKFVPIAEAMKEASNSVDLLGQVQQLYEEREKKLDEVLALQKQAAAAASERLPALLSSTGPSIINGYGNYVRWKSEDASLEDGEEPAHQAQIAAYVSRAASGAASIAASGSQALNLHQEYEQQAQAALLEAKQYNASIQVFADSLSASQAGGGYDRISQKEIAGSEPASMTPAKLNELQQSGGAIAALVLESDWFEIYAEELQKQTAAIQRVSNQSAQFKASVSSALSRQGSSSSMSLALQDLKSSYNEYEMLYGVTGSIIQSRDAERTKRQASDKERKANEAAASSKLSEVKQLVEQLKAAPDQEENRKAFQQVEQRKEANLKFNQAVQHEVSSSEPLGEDSGETVQQSMSEVGSIYSGMADLLDDVRDPLYINEYVAHRFKAFDPKQFILSNGQQGTFSQELALENQEVEYILYGFHEPAANVAAAYGELFALRLALRTMEGFIECRALGHPLLVFSAAVLYGIEKAIADMAVLSEKGSIPLSKYAPAELSYLDYLRLFLVLHGVNEARIARMIAVIEQNTGTDLSKVSTGLTGELTASVNLWFLPGLMRSFTAGGILSGKVKGNRYETTRTIGWFYG</sequence>
<dbReference type="RefSeq" id="WP_126019183.1">
    <property type="nucleotide sequence ID" value="NZ_CP034437.1"/>
</dbReference>
<keyword evidence="2" id="KW-1133">Transmembrane helix</keyword>
<organism evidence="3 4">
    <name type="scientific">Paenibacillus albus</name>
    <dbReference type="NCBI Taxonomy" id="2495582"/>
    <lineage>
        <taxon>Bacteria</taxon>
        <taxon>Bacillati</taxon>
        <taxon>Bacillota</taxon>
        <taxon>Bacilli</taxon>
        <taxon>Bacillales</taxon>
        <taxon>Paenibacillaceae</taxon>
        <taxon>Paenibacillus</taxon>
    </lineage>
</organism>